<comment type="caution">
    <text evidence="3">The sequence shown here is derived from an EMBL/GenBank/DDBJ whole genome shotgun (WGS) entry which is preliminary data.</text>
</comment>
<dbReference type="PANTHER" id="PTHR47572">
    <property type="entry name" value="LIPOPROTEIN-RELATED"/>
    <property type="match status" value="1"/>
</dbReference>
<keyword evidence="4" id="KW-1185">Reference proteome</keyword>
<organism evidence="3 4">
    <name type="scientific">Jannaschia pagri</name>
    <dbReference type="NCBI Taxonomy" id="2829797"/>
    <lineage>
        <taxon>Bacteria</taxon>
        <taxon>Pseudomonadati</taxon>
        <taxon>Pseudomonadota</taxon>
        <taxon>Alphaproteobacteria</taxon>
        <taxon>Rhodobacterales</taxon>
        <taxon>Roseobacteraceae</taxon>
        <taxon>Jannaschia</taxon>
    </lineage>
</organism>
<gene>
    <name evidence="3" type="ORF">JANAI62_08950</name>
</gene>
<protein>
    <submittedName>
        <fullName evidence="3">Gluconolactonase</fullName>
    </submittedName>
</protein>
<feature type="domain" description="SMP-30/Gluconolactonase/LRE-like region" evidence="2">
    <location>
        <begin position="33"/>
        <end position="294"/>
    </location>
</feature>
<dbReference type="InterPro" id="IPR051262">
    <property type="entry name" value="SMP-30/CGR1_Lactonase"/>
</dbReference>
<evidence type="ECO:0000313" key="3">
    <source>
        <dbReference type="EMBL" id="GIT94272.1"/>
    </source>
</evidence>
<dbReference type="Gene3D" id="2.120.10.30">
    <property type="entry name" value="TolB, C-terminal domain"/>
    <property type="match status" value="1"/>
</dbReference>
<evidence type="ECO:0000256" key="1">
    <source>
        <dbReference type="ARBA" id="ARBA00022801"/>
    </source>
</evidence>
<evidence type="ECO:0000313" key="4">
    <source>
        <dbReference type="Proteomes" id="UP000786693"/>
    </source>
</evidence>
<sequence>MTDTPGYEIIDPLFATFLDTDTPPEVIAEGCTWTEGPVWVNGGLYFNDIPNKRMMRWTEAGGVTTALANSEFANGNTLDLSGQMVSCEHGGRRVVRRATPEDLDTALPLATHHGGSRLNSPNDVVVRSDGSIWFTDPPYGINSDIEGYPAEPEQPGCHVYCLTTDGTLTTVATDFDKPNGLAFSPDEAKLYVADSGAIRGASFPGIDYNLPHHIRVFDVDGTTLTGGAVFAEIYPGVPDGLRVDHEGYVWTSALDGIHCLTPGGRLIGKITLPAQTSNLCFGGDDGQTLFITSSDRVYRLRSHRRDAAHVLRQTRKEHRQ</sequence>
<dbReference type="Proteomes" id="UP000786693">
    <property type="component" value="Unassembled WGS sequence"/>
</dbReference>
<dbReference type="EMBL" id="BPFH01000001">
    <property type="protein sequence ID" value="GIT94272.1"/>
    <property type="molecule type" value="Genomic_DNA"/>
</dbReference>
<dbReference type="Pfam" id="PF08450">
    <property type="entry name" value="SGL"/>
    <property type="match status" value="1"/>
</dbReference>
<dbReference type="InterPro" id="IPR011042">
    <property type="entry name" value="6-blade_b-propeller_TolB-like"/>
</dbReference>
<accession>A0ABQ4NJL6</accession>
<dbReference type="PANTHER" id="PTHR47572:SF4">
    <property type="entry name" value="LACTONASE DRP35"/>
    <property type="match status" value="1"/>
</dbReference>
<proteinExistence type="predicted"/>
<dbReference type="InterPro" id="IPR013658">
    <property type="entry name" value="SGL"/>
</dbReference>
<evidence type="ECO:0000259" key="2">
    <source>
        <dbReference type="Pfam" id="PF08450"/>
    </source>
</evidence>
<reference evidence="3 4" key="1">
    <citation type="submission" date="2021-05" db="EMBL/GenBank/DDBJ databases">
        <title>Bacteria Genome sequencing.</title>
        <authorList>
            <person name="Takabe Y."/>
            <person name="Nakajima Y."/>
            <person name="Suzuki S."/>
            <person name="Shiozaki T."/>
        </authorList>
    </citation>
    <scope>NUCLEOTIDE SEQUENCE [LARGE SCALE GENOMIC DNA]</scope>
    <source>
        <strain evidence="3 4">AI_62</strain>
    </source>
</reference>
<keyword evidence="1" id="KW-0378">Hydrolase</keyword>
<dbReference type="SUPFAM" id="SSF63829">
    <property type="entry name" value="Calcium-dependent phosphotriesterase"/>
    <property type="match status" value="1"/>
</dbReference>
<dbReference type="RefSeq" id="WP_220747753.1">
    <property type="nucleotide sequence ID" value="NZ_BPFH01000001.1"/>
</dbReference>
<name>A0ABQ4NJL6_9RHOB</name>